<dbReference type="EMBL" id="GEDG01031721">
    <property type="protein sequence ID" value="JAP11216.1"/>
    <property type="molecule type" value="Transcribed_RNA"/>
</dbReference>
<accession>A0A0V0GUT7</accession>
<sequence length="82" mass="9086">MVNLFTLSHMASRLSVWSSPTCLDKHKCCALPLWARPCSLGDPLFLFGDHQCIVCTSYNFGHSFKHSSLPCSLAFIAAIIKI</sequence>
<dbReference type="AlphaFoldDB" id="A0A0V0GUT7"/>
<proteinExistence type="predicted"/>
<organism evidence="1">
    <name type="scientific">Solanum chacoense</name>
    <name type="common">Chaco potato</name>
    <dbReference type="NCBI Taxonomy" id="4108"/>
    <lineage>
        <taxon>Eukaryota</taxon>
        <taxon>Viridiplantae</taxon>
        <taxon>Streptophyta</taxon>
        <taxon>Embryophyta</taxon>
        <taxon>Tracheophyta</taxon>
        <taxon>Spermatophyta</taxon>
        <taxon>Magnoliopsida</taxon>
        <taxon>eudicotyledons</taxon>
        <taxon>Gunneridae</taxon>
        <taxon>Pentapetalae</taxon>
        <taxon>asterids</taxon>
        <taxon>lamiids</taxon>
        <taxon>Solanales</taxon>
        <taxon>Solanaceae</taxon>
        <taxon>Solanoideae</taxon>
        <taxon>Solaneae</taxon>
        <taxon>Solanum</taxon>
    </lineage>
</organism>
<evidence type="ECO:0000313" key="1">
    <source>
        <dbReference type="EMBL" id="JAP11216.1"/>
    </source>
</evidence>
<reference evidence="1" key="1">
    <citation type="submission" date="2015-12" db="EMBL/GenBank/DDBJ databases">
        <title>Gene expression during late stages of embryo sac development: a critical building block for successful pollen-pistil interactions.</title>
        <authorList>
            <person name="Liu Y."/>
            <person name="Joly V."/>
            <person name="Sabar M."/>
            <person name="Matton D.P."/>
        </authorList>
    </citation>
    <scope>NUCLEOTIDE SEQUENCE</scope>
</reference>
<protein>
    <submittedName>
        <fullName evidence="1">Putative ovule protein</fullName>
    </submittedName>
</protein>
<name>A0A0V0GUT7_SOLCH</name>